<keyword evidence="5 6" id="KW-0472">Membrane</keyword>
<comment type="subcellular location">
    <subcellularLocation>
        <location evidence="1">Cell membrane</location>
        <topology evidence="1">Multi-pass membrane protein</topology>
    </subcellularLocation>
</comment>
<keyword evidence="4 6" id="KW-1133">Transmembrane helix</keyword>
<dbReference type="Proteomes" id="UP000283254">
    <property type="component" value="Unassembled WGS sequence"/>
</dbReference>
<organism evidence="7 8">
    <name type="scientific">Massilia aurea</name>
    <dbReference type="NCBI Taxonomy" id="373040"/>
    <lineage>
        <taxon>Bacteria</taxon>
        <taxon>Pseudomonadati</taxon>
        <taxon>Pseudomonadota</taxon>
        <taxon>Betaproteobacteria</taxon>
        <taxon>Burkholderiales</taxon>
        <taxon>Oxalobacteraceae</taxon>
        <taxon>Telluria group</taxon>
        <taxon>Massilia</taxon>
    </lineage>
</organism>
<evidence type="ECO:0000313" key="8">
    <source>
        <dbReference type="Proteomes" id="UP000283254"/>
    </source>
</evidence>
<feature type="transmembrane region" description="Helical" evidence="6">
    <location>
        <begin position="32"/>
        <end position="51"/>
    </location>
</feature>
<protein>
    <submittedName>
        <fullName evidence="7">ATP synthase I</fullName>
    </submittedName>
</protein>
<evidence type="ECO:0000256" key="6">
    <source>
        <dbReference type="SAM" id="Phobius"/>
    </source>
</evidence>
<dbReference type="Pfam" id="PF03899">
    <property type="entry name" value="ATP-synt_I"/>
    <property type="match status" value="1"/>
</dbReference>
<comment type="caution">
    <text evidence="7">The sequence shown here is derived from an EMBL/GenBank/DDBJ whole genome shotgun (WGS) entry which is preliminary data.</text>
</comment>
<keyword evidence="2" id="KW-1003">Cell membrane</keyword>
<name>A0A422QPM2_9BURK</name>
<dbReference type="AlphaFoldDB" id="A0A422QPM2"/>
<evidence type="ECO:0000256" key="2">
    <source>
        <dbReference type="ARBA" id="ARBA00022475"/>
    </source>
</evidence>
<evidence type="ECO:0000256" key="5">
    <source>
        <dbReference type="ARBA" id="ARBA00023136"/>
    </source>
</evidence>
<keyword evidence="8" id="KW-1185">Reference proteome</keyword>
<reference evidence="7" key="1">
    <citation type="submission" date="2014-10" db="EMBL/GenBank/DDBJ databases">
        <title>Massilia sp. genome.</title>
        <authorList>
            <person name="Xu B."/>
            <person name="Dai L."/>
            <person name="Huang Z."/>
        </authorList>
    </citation>
    <scope>NUCLEOTIDE SEQUENCE [LARGE SCALE GENOMIC DNA]</scope>
    <source>
        <strain evidence="7">CFS-1</strain>
    </source>
</reference>
<evidence type="ECO:0000313" key="7">
    <source>
        <dbReference type="EMBL" id="RNF31782.1"/>
    </source>
</evidence>
<dbReference type="RefSeq" id="WP_123068507.1">
    <property type="nucleotide sequence ID" value="NZ_JSAB01000047.1"/>
</dbReference>
<proteinExistence type="predicted"/>
<dbReference type="GO" id="GO:0005886">
    <property type="term" value="C:plasma membrane"/>
    <property type="evidence" value="ECO:0007669"/>
    <property type="project" value="UniProtKB-SubCell"/>
</dbReference>
<dbReference type="EMBL" id="JSAB01000047">
    <property type="protein sequence ID" value="RNF31782.1"/>
    <property type="molecule type" value="Genomic_DNA"/>
</dbReference>
<accession>A0A422QPM2</accession>
<feature type="transmembrane region" description="Helical" evidence="6">
    <location>
        <begin position="7"/>
        <end position="26"/>
    </location>
</feature>
<evidence type="ECO:0000256" key="4">
    <source>
        <dbReference type="ARBA" id="ARBA00022989"/>
    </source>
</evidence>
<keyword evidence="3 6" id="KW-0812">Transmembrane</keyword>
<evidence type="ECO:0000256" key="3">
    <source>
        <dbReference type="ARBA" id="ARBA00022692"/>
    </source>
</evidence>
<feature type="transmembrane region" description="Helical" evidence="6">
    <location>
        <begin position="63"/>
        <end position="84"/>
    </location>
</feature>
<gene>
    <name evidence="7" type="ORF">NM04_05315</name>
</gene>
<sequence length="111" mass="11734">MLRIVSLQLIATVVVGLIAALLGGWAAMFSAVLGGLCCVVPNGIMAVRLFAASASGTASPATFFIWEFVKIALTLALLGATAWLYHDLNWLALVAGIIVALKSYIILLFRQ</sequence>
<dbReference type="InterPro" id="IPR005598">
    <property type="entry name" value="ATP_synth_I"/>
</dbReference>
<evidence type="ECO:0000256" key="1">
    <source>
        <dbReference type="ARBA" id="ARBA00004651"/>
    </source>
</evidence>
<feature type="transmembrane region" description="Helical" evidence="6">
    <location>
        <begin position="90"/>
        <end position="109"/>
    </location>
</feature>